<dbReference type="RefSeq" id="WP_142896926.1">
    <property type="nucleotide sequence ID" value="NZ_ML660055.1"/>
</dbReference>
<evidence type="ECO:0000313" key="8">
    <source>
        <dbReference type="EMBL" id="TQV79746.1"/>
    </source>
</evidence>
<feature type="region of interest" description="Disordered" evidence="5">
    <location>
        <begin position="1"/>
        <end position="22"/>
    </location>
</feature>
<dbReference type="EMBL" id="VHSH01000004">
    <property type="protein sequence ID" value="TQV79746.1"/>
    <property type="molecule type" value="Genomic_DNA"/>
</dbReference>
<dbReference type="Gene3D" id="1.50.10.100">
    <property type="entry name" value="Chondroitin AC/alginate lyase"/>
    <property type="match status" value="1"/>
</dbReference>
<dbReference type="OrthoDB" id="9787373at2"/>
<sequence>MMSKGQVGRLAVASPDGESTSSTFDFLRRTLAEGAGKFGHFLRRPGDQVASAFWYAFKRPLFGLAPYRFSLFGPNATAVRLSPTDPWPGNADEGAEILAGNFNFAGNTLRNPAPLWRPPGAPAGWVADLHSFSWLRDLRAVGGDAARRRARDLVGSWLAANDHYSAPAWQPVILGQRLTNWLGQYEFFAASADVAFRHRLLEGMVQQARHLSRVLPGGLAGCDLIMALQGLISVGACIPGCESWLERGLALLERELAKQILADGGHIERSPSRHLKVLRALIDIRALLHASGKPVPPSLATAIENMAPILRLLRHGDGGLSLFNGSNEDTGWQIDMILQRADGAARSLLNAPDSGFQRLQAGRSVVIVDAGRPPQPGYDRTAHAGTLGFELSAGRERLIVNCGAQANHPNWQWVQRSTAAHTTAVLGDTNSSQLGPQASLFKTPRNVACRREEVEGNTWLDMSHDGYRDAFGVVHHRRLFLSSTGDDLRGEDRFEGDGAHPVVLRFHLHPDVTASLAASGDNVLLRPAKGAGWQFRARGGTLSLEQSVYLGRAGEVRRCEQIVVTSDAFPRDAAGDGLTEDADGTALRDLQIKWAIKRMTAAKTG</sequence>
<feature type="domain" description="Heparin-sulfate lyase N-terminal" evidence="7">
    <location>
        <begin position="163"/>
        <end position="326"/>
    </location>
</feature>
<evidence type="ECO:0000313" key="9">
    <source>
        <dbReference type="Proteomes" id="UP000315252"/>
    </source>
</evidence>
<dbReference type="AlphaFoldDB" id="A0A545TRA4"/>
<evidence type="ECO:0000256" key="4">
    <source>
        <dbReference type="ARBA" id="ARBA00023239"/>
    </source>
</evidence>
<name>A0A545TRA4_9PROT</name>
<evidence type="ECO:0000256" key="5">
    <source>
        <dbReference type="SAM" id="MobiDB-lite"/>
    </source>
</evidence>
<protein>
    <submittedName>
        <fullName evidence="8">Uncharacterized protein</fullName>
    </submittedName>
</protein>
<dbReference type="InterPro" id="IPR008929">
    <property type="entry name" value="Chondroitin_lyas"/>
</dbReference>
<keyword evidence="3" id="KW-0574">Periplasm</keyword>
<dbReference type="Proteomes" id="UP000315252">
    <property type="component" value="Unassembled WGS sequence"/>
</dbReference>
<keyword evidence="2" id="KW-0732">Signal</keyword>
<dbReference type="Pfam" id="PF07940">
    <property type="entry name" value="Hepar_II_III_C"/>
    <property type="match status" value="1"/>
</dbReference>
<comment type="subcellular location">
    <subcellularLocation>
        <location evidence="1">Periplasm</location>
    </subcellularLocation>
</comment>
<dbReference type="GO" id="GO:0016829">
    <property type="term" value="F:lyase activity"/>
    <property type="evidence" value="ECO:0007669"/>
    <property type="project" value="UniProtKB-KW"/>
</dbReference>
<dbReference type="Pfam" id="PF16889">
    <property type="entry name" value="Hepar_II_III_N"/>
    <property type="match status" value="1"/>
</dbReference>
<evidence type="ECO:0000256" key="3">
    <source>
        <dbReference type="ARBA" id="ARBA00022764"/>
    </source>
</evidence>
<dbReference type="InterPro" id="IPR031680">
    <property type="entry name" value="Hepar_II_III_N"/>
</dbReference>
<proteinExistence type="predicted"/>
<evidence type="ECO:0000256" key="2">
    <source>
        <dbReference type="ARBA" id="ARBA00022729"/>
    </source>
</evidence>
<dbReference type="GO" id="GO:0042597">
    <property type="term" value="C:periplasmic space"/>
    <property type="evidence" value="ECO:0007669"/>
    <property type="project" value="UniProtKB-SubCell"/>
</dbReference>
<dbReference type="PANTHER" id="PTHR39210:SF1">
    <property type="entry name" value="HEPARIN-SULFATE LYASE"/>
    <property type="match status" value="1"/>
</dbReference>
<gene>
    <name evidence="8" type="ORF">FKG95_13665</name>
</gene>
<feature type="domain" description="Heparinase II/III-like C-terminal" evidence="6">
    <location>
        <begin position="347"/>
        <end position="568"/>
    </location>
</feature>
<evidence type="ECO:0000256" key="1">
    <source>
        <dbReference type="ARBA" id="ARBA00004418"/>
    </source>
</evidence>
<dbReference type="Gene3D" id="2.70.98.70">
    <property type="match status" value="1"/>
</dbReference>
<keyword evidence="4" id="KW-0456">Lyase</keyword>
<dbReference type="InterPro" id="IPR012480">
    <property type="entry name" value="Hepar_II_III_C"/>
</dbReference>
<accession>A0A545TRA4</accession>
<evidence type="ECO:0000259" key="6">
    <source>
        <dbReference type="Pfam" id="PF07940"/>
    </source>
</evidence>
<organism evidence="8 9">
    <name type="scientific">Denitrobaculum tricleocarpae</name>
    <dbReference type="NCBI Taxonomy" id="2591009"/>
    <lineage>
        <taxon>Bacteria</taxon>
        <taxon>Pseudomonadati</taxon>
        <taxon>Pseudomonadota</taxon>
        <taxon>Alphaproteobacteria</taxon>
        <taxon>Rhodospirillales</taxon>
        <taxon>Rhodospirillaceae</taxon>
        <taxon>Denitrobaculum</taxon>
    </lineage>
</organism>
<comment type="caution">
    <text evidence="8">The sequence shown here is derived from an EMBL/GenBank/DDBJ whole genome shotgun (WGS) entry which is preliminary data.</text>
</comment>
<keyword evidence="9" id="KW-1185">Reference proteome</keyword>
<reference evidence="8 9" key="1">
    <citation type="submission" date="2019-06" db="EMBL/GenBank/DDBJ databases">
        <title>Whole genome sequence for Rhodospirillaceae sp. R148.</title>
        <authorList>
            <person name="Wang G."/>
        </authorList>
    </citation>
    <scope>NUCLEOTIDE SEQUENCE [LARGE SCALE GENOMIC DNA]</scope>
    <source>
        <strain evidence="8 9">R148</strain>
    </source>
</reference>
<dbReference type="PANTHER" id="PTHR39210">
    <property type="entry name" value="HEPARIN-SULFATE LYASE"/>
    <property type="match status" value="1"/>
</dbReference>
<evidence type="ECO:0000259" key="7">
    <source>
        <dbReference type="Pfam" id="PF16889"/>
    </source>
</evidence>